<sequence>MENVFRYYEFSDFFVDNSGVFQKNEICFSELNEQHFLIFERKNQDTNPVYSLYVSKYNSKKEIGKKPPEILELLVEDYDKSIPEHRIVLRKYLY</sequence>
<name>A0A4R6TPA2_9FLAO</name>
<reference evidence="1 2" key="1">
    <citation type="submission" date="2019-03" db="EMBL/GenBank/DDBJ databases">
        <title>Genomic Encyclopedia of Type Strains, Phase III (KMG-III): the genomes of soil and plant-associated and newly described type strains.</title>
        <authorList>
            <person name="Whitman W."/>
        </authorList>
    </citation>
    <scope>NUCLEOTIDE SEQUENCE [LARGE SCALE GENOMIC DNA]</scope>
    <source>
        <strain evidence="1 2">CECT 8283</strain>
    </source>
</reference>
<proteinExistence type="predicted"/>
<accession>A0A4R6TPA2</accession>
<dbReference type="EMBL" id="SNYH01000001">
    <property type="protein sequence ID" value="TDQ30119.1"/>
    <property type="molecule type" value="Genomic_DNA"/>
</dbReference>
<dbReference type="OrthoDB" id="1202356at2"/>
<protein>
    <submittedName>
        <fullName evidence="1">Uncharacterized protein</fullName>
    </submittedName>
</protein>
<evidence type="ECO:0000313" key="1">
    <source>
        <dbReference type="EMBL" id="TDQ30119.1"/>
    </source>
</evidence>
<organism evidence="1 2">
    <name type="scientific">Tenacibaculum caenipelagi</name>
    <dbReference type="NCBI Taxonomy" id="1325435"/>
    <lineage>
        <taxon>Bacteria</taxon>
        <taxon>Pseudomonadati</taxon>
        <taxon>Bacteroidota</taxon>
        <taxon>Flavobacteriia</taxon>
        <taxon>Flavobacteriales</taxon>
        <taxon>Flavobacteriaceae</taxon>
        <taxon>Tenacibaculum</taxon>
    </lineage>
</organism>
<comment type="caution">
    <text evidence="1">The sequence shown here is derived from an EMBL/GenBank/DDBJ whole genome shotgun (WGS) entry which is preliminary data.</text>
</comment>
<dbReference type="Proteomes" id="UP000295390">
    <property type="component" value="Unassembled WGS sequence"/>
</dbReference>
<keyword evidence="2" id="KW-1185">Reference proteome</keyword>
<dbReference type="RefSeq" id="WP_133534640.1">
    <property type="nucleotide sequence ID" value="NZ_SNYH01000001.1"/>
</dbReference>
<dbReference type="AlphaFoldDB" id="A0A4R6TPA2"/>
<evidence type="ECO:0000313" key="2">
    <source>
        <dbReference type="Proteomes" id="UP000295390"/>
    </source>
</evidence>
<gene>
    <name evidence="1" type="ORF">DFQ07_0456</name>
</gene>